<dbReference type="AlphaFoldDB" id="A0A2W4XMW7"/>
<dbReference type="Pfam" id="PF12095">
    <property type="entry name" value="CRR7"/>
    <property type="match status" value="1"/>
</dbReference>
<name>A0A2W4XMW7_9CYAN</name>
<gene>
    <name evidence="1" type="ORF">DCF17_17980</name>
</gene>
<evidence type="ECO:0000313" key="2">
    <source>
        <dbReference type="Proteomes" id="UP000249081"/>
    </source>
</evidence>
<dbReference type="EMBL" id="QBMN01000155">
    <property type="protein sequence ID" value="PZO35905.1"/>
    <property type="molecule type" value="Genomic_DNA"/>
</dbReference>
<reference evidence="2" key="1">
    <citation type="submission" date="2018-04" db="EMBL/GenBank/DDBJ databases">
        <authorList>
            <person name="Cornet L."/>
        </authorList>
    </citation>
    <scope>NUCLEOTIDE SEQUENCE [LARGE SCALE GENOMIC DNA]</scope>
</reference>
<comment type="caution">
    <text evidence="1">The sequence shown here is derived from an EMBL/GenBank/DDBJ whole genome shotgun (WGS) entry which is preliminary data.</text>
</comment>
<dbReference type="PANTHER" id="PTHR36803">
    <property type="entry name" value="PROTEIN CHLORORESPIRATORY REDUCTION 7, CHLOROPLASTIC"/>
    <property type="match status" value="1"/>
</dbReference>
<sequence>MPDAIMYQEDMFVVLMPGVAEEFLTPEELLARLTGLLSDRAASPAENRQPDLPRDLQRFATVAEQAQHLRDTACELELAPGEAMQWFVVRLEK</sequence>
<dbReference type="InterPro" id="IPR038150">
    <property type="entry name" value="CRR7-like_sf"/>
</dbReference>
<dbReference type="PANTHER" id="PTHR36803:SF1">
    <property type="entry name" value="PROTEIN CHLORORESPIRATORY REDUCTION 7, CHLOROPLASTIC"/>
    <property type="match status" value="1"/>
</dbReference>
<evidence type="ECO:0000313" key="1">
    <source>
        <dbReference type="EMBL" id="PZO35905.1"/>
    </source>
</evidence>
<organism evidence="1 2">
    <name type="scientific">Shackletoniella antarctica</name>
    <dbReference type="NCBI Taxonomy" id="268115"/>
    <lineage>
        <taxon>Bacteria</taxon>
        <taxon>Bacillati</taxon>
        <taxon>Cyanobacteriota</taxon>
        <taxon>Cyanophyceae</taxon>
        <taxon>Oculatellales</taxon>
        <taxon>Oculatellaceae</taxon>
        <taxon>Shackletoniella</taxon>
    </lineage>
</organism>
<accession>A0A2W4XMW7</accession>
<proteinExistence type="predicted"/>
<protein>
    <submittedName>
        <fullName evidence="1">Chlororespiratory reduction protein 7</fullName>
    </submittedName>
</protein>
<dbReference type="Proteomes" id="UP000249081">
    <property type="component" value="Unassembled WGS sequence"/>
</dbReference>
<reference evidence="1 2" key="2">
    <citation type="submission" date="2018-06" db="EMBL/GenBank/DDBJ databases">
        <title>Metagenomic assembly of (sub)arctic Cyanobacteria and their associated microbiome from non-axenic cultures.</title>
        <authorList>
            <person name="Baurain D."/>
        </authorList>
    </citation>
    <scope>NUCLEOTIDE SEQUENCE [LARGE SCALE GENOMIC DNA]</scope>
    <source>
        <strain evidence="1">ULC041bin1</strain>
    </source>
</reference>
<dbReference type="InterPro" id="IPR021954">
    <property type="entry name" value="CRR7"/>
</dbReference>
<dbReference type="Gene3D" id="3.90.940.40">
    <property type="entry name" value="Protein CHLORORESPIRATORY REDUCTION 7"/>
    <property type="match status" value="1"/>
</dbReference>